<evidence type="ECO:0000256" key="2">
    <source>
        <dbReference type="ARBA" id="ARBA00009819"/>
    </source>
</evidence>
<dbReference type="GO" id="GO:0019646">
    <property type="term" value="P:aerobic electron transport chain"/>
    <property type="evidence" value="ECO:0007669"/>
    <property type="project" value="InterPro"/>
</dbReference>
<evidence type="ECO:0000256" key="6">
    <source>
        <dbReference type="ARBA" id="ARBA00022692"/>
    </source>
</evidence>
<feature type="transmembrane region" description="Helical" evidence="12">
    <location>
        <begin position="329"/>
        <end position="350"/>
    </location>
</feature>
<evidence type="ECO:0000256" key="11">
    <source>
        <dbReference type="ARBA" id="ARBA00023136"/>
    </source>
</evidence>
<keyword evidence="3 12" id="KW-0813">Transport</keyword>
<keyword evidence="9 12" id="KW-1133">Transmembrane helix</keyword>
<sequence length="466" mass="52429">MDQLGFARLQFAITTIYHFFFVPITIGLAFLLAIMETIYVLSGNEDYKRLIQFWGRLFLINFAVGVVTGLLQEFQFGMDWANYARFVGDVFGAPLAVEALVAFFMESTFIGIWNFGWDRVSKRVHLLAIWLVAFGTMLSGFWILTANSFMQEPVGYKMVHGTAQLASFGALLTNPQLWVEFPHTILASYLSASFFVLAVSAYQLLRHHYSDLFKFSFRLASIVALISAVLVIFAGDLQASHLRTSQPMKLAAAEALWNTTSMHAPWSVFAIVNGRTQKDYVQIQIPDMLTMLAYKRLSGSITGIHQIQAQYAQKYGPGNYIPPVAPVYYSFRLMILAGTLMLAISAYAVYLLKRSRFSEKRWFLKTLEWSLILPYLANTAGWVMTEVGRQPWVVYGLLSTARGVSSTQSVPMADIVLSLIVFAVVYGAMAVAAVYLFRRYIHWGLDPTAQQPELTDEEMFLGGSHV</sequence>
<dbReference type="GO" id="GO:0016682">
    <property type="term" value="F:oxidoreductase activity, acting on diphenols and related substances as donors, oxygen as acceptor"/>
    <property type="evidence" value="ECO:0007669"/>
    <property type="project" value="TreeGrafter"/>
</dbReference>
<comment type="subcellular location">
    <subcellularLocation>
        <location evidence="1">Cell membrane</location>
        <topology evidence="1">Multi-pass membrane protein</topology>
    </subcellularLocation>
</comment>
<dbReference type="EMBL" id="PXYT01000003">
    <property type="protein sequence ID" value="PSR31260.1"/>
    <property type="molecule type" value="Genomic_DNA"/>
</dbReference>
<organism evidence="13 14">
    <name type="scientific">Sulfobacillus benefaciens</name>
    <dbReference type="NCBI Taxonomy" id="453960"/>
    <lineage>
        <taxon>Bacteria</taxon>
        <taxon>Bacillati</taxon>
        <taxon>Bacillota</taxon>
        <taxon>Clostridia</taxon>
        <taxon>Eubacteriales</taxon>
        <taxon>Clostridiales Family XVII. Incertae Sedis</taxon>
        <taxon>Sulfobacillus</taxon>
    </lineage>
</organism>
<reference evidence="13 14" key="1">
    <citation type="journal article" date="2014" name="BMC Genomics">
        <title>Comparison of environmental and isolate Sulfobacillus genomes reveals diverse carbon, sulfur, nitrogen, and hydrogen metabolisms.</title>
        <authorList>
            <person name="Justice N.B."/>
            <person name="Norman A."/>
            <person name="Brown C.T."/>
            <person name="Singh A."/>
            <person name="Thomas B.C."/>
            <person name="Banfield J.F."/>
        </authorList>
    </citation>
    <scope>NUCLEOTIDE SEQUENCE [LARGE SCALE GENOMIC DNA]</scope>
    <source>
        <strain evidence="13">AMDSBA1</strain>
    </source>
</reference>
<evidence type="ECO:0000313" key="13">
    <source>
        <dbReference type="EMBL" id="PSR31260.1"/>
    </source>
</evidence>
<dbReference type="InterPro" id="IPR002585">
    <property type="entry name" value="Cyt-d_ubiquinol_oxidase_su_1"/>
</dbReference>
<evidence type="ECO:0000256" key="1">
    <source>
        <dbReference type="ARBA" id="ARBA00004651"/>
    </source>
</evidence>
<evidence type="ECO:0000256" key="7">
    <source>
        <dbReference type="ARBA" id="ARBA00022723"/>
    </source>
</evidence>
<evidence type="ECO:0000256" key="10">
    <source>
        <dbReference type="ARBA" id="ARBA00023004"/>
    </source>
</evidence>
<feature type="transmembrane region" description="Helical" evidence="12">
    <location>
        <begin position="185"/>
        <end position="205"/>
    </location>
</feature>
<feature type="transmembrane region" description="Helical" evidence="12">
    <location>
        <begin position="20"/>
        <end position="41"/>
    </location>
</feature>
<dbReference type="PANTHER" id="PTHR30365:SF15">
    <property type="entry name" value="CYTOCHROME BD UBIQUINOL OXIDASE SUBUNIT 1"/>
    <property type="match status" value="1"/>
</dbReference>
<dbReference type="PANTHER" id="PTHR30365">
    <property type="entry name" value="CYTOCHROME D UBIQUINOL OXIDASE"/>
    <property type="match status" value="1"/>
</dbReference>
<gene>
    <name evidence="13" type="ORF">C7B43_02510</name>
</gene>
<evidence type="ECO:0000256" key="8">
    <source>
        <dbReference type="ARBA" id="ARBA00022982"/>
    </source>
</evidence>
<feature type="transmembrane region" description="Helical" evidence="12">
    <location>
        <begin position="53"/>
        <end position="71"/>
    </location>
</feature>
<evidence type="ECO:0000256" key="3">
    <source>
        <dbReference type="ARBA" id="ARBA00022448"/>
    </source>
</evidence>
<dbReference type="Proteomes" id="UP000242699">
    <property type="component" value="Unassembled WGS sequence"/>
</dbReference>
<evidence type="ECO:0000256" key="5">
    <source>
        <dbReference type="ARBA" id="ARBA00022617"/>
    </source>
</evidence>
<keyword evidence="8 12" id="KW-0249">Electron transport</keyword>
<evidence type="ECO:0000313" key="14">
    <source>
        <dbReference type="Proteomes" id="UP000242699"/>
    </source>
</evidence>
<accession>A0A2T2X9U7</accession>
<keyword evidence="4 12" id="KW-1003">Cell membrane</keyword>
<keyword evidence="7 12" id="KW-0479">Metal-binding</keyword>
<comment type="similarity">
    <text evidence="2 12">Belongs to the cytochrome ubiquinol oxidase subunit 1 family.</text>
</comment>
<dbReference type="GO" id="GO:0020037">
    <property type="term" value="F:heme binding"/>
    <property type="evidence" value="ECO:0007669"/>
    <property type="project" value="TreeGrafter"/>
</dbReference>
<evidence type="ECO:0000256" key="4">
    <source>
        <dbReference type="ARBA" id="ARBA00022475"/>
    </source>
</evidence>
<dbReference type="PIRSF" id="PIRSF006446">
    <property type="entry name" value="Cyt_quinol_oxidase_1"/>
    <property type="match status" value="1"/>
</dbReference>
<protein>
    <submittedName>
        <fullName evidence="13">Cytochrome ubiquinol oxidase subunit I</fullName>
    </submittedName>
</protein>
<name>A0A2T2X9U7_9FIRM</name>
<feature type="transmembrane region" description="Helical" evidence="12">
    <location>
        <begin position="217"/>
        <end position="235"/>
    </location>
</feature>
<keyword evidence="11 12" id="KW-0472">Membrane</keyword>
<dbReference type="GO" id="GO:0070069">
    <property type="term" value="C:cytochrome complex"/>
    <property type="evidence" value="ECO:0007669"/>
    <property type="project" value="UniProtKB-UniRule"/>
</dbReference>
<keyword evidence="10 12" id="KW-0408">Iron</keyword>
<dbReference type="GO" id="GO:0046872">
    <property type="term" value="F:metal ion binding"/>
    <property type="evidence" value="ECO:0007669"/>
    <property type="project" value="UniProtKB-UniRule"/>
</dbReference>
<keyword evidence="6 12" id="KW-0812">Transmembrane</keyword>
<evidence type="ECO:0000256" key="12">
    <source>
        <dbReference type="PIRNR" id="PIRNR006446"/>
    </source>
</evidence>
<feature type="transmembrane region" description="Helical" evidence="12">
    <location>
        <begin position="415"/>
        <end position="437"/>
    </location>
</feature>
<feature type="transmembrane region" description="Helical" evidence="12">
    <location>
        <begin position="124"/>
        <end position="144"/>
    </location>
</feature>
<dbReference type="AlphaFoldDB" id="A0A2T2X9U7"/>
<dbReference type="GO" id="GO:0005886">
    <property type="term" value="C:plasma membrane"/>
    <property type="evidence" value="ECO:0007669"/>
    <property type="project" value="UniProtKB-SubCell"/>
</dbReference>
<keyword evidence="5 12" id="KW-0349">Heme</keyword>
<feature type="transmembrane region" description="Helical" evidence="12">
    <location>
        <begin position="91"/>
        <end position="112"/>
    </location>
</feature>
<proteinExistence type="inferred from homology"/>
<dbReference type="Pfam" id="PF01654">
    <property type="entry name" value="Cyt_bd_oxida_I"/>
    <property type="match status" value="1"/>
</dbReference>
<dbReference type="GO" id="GO:0009055">
    <property type="term" value="F:electron transfer activity"/>
    <property type="evidence" value="ECO:0007669"/>
    <property type="project" value="UniProtKB-UniRule"/>
</dbReference>
<comment type="caution">
    <text evidence="13">The sequence shown here is derived from an EMBL/GenBank/DDBJ whole genome shotgun (WGS) entry which is preliminary data.</text>
</comment>
<evidence type="ECO:0000256" key="9">
    <source>
        <dbReference type="ARBA" id="ARBA00022989"/>
    </source>
</evidence>